<keyword evidence="3" id="KW-0012">Acyltransferase</keyword>
<accession>A0A6A6DLN9</accession>
<protein>
    <recommendedName>
        <fullName evidence="4">N-acetyltransferase domain-containing protein</fullName>
    </recommendedName>
</protein>
<dbReference type="Pfam" id="PF13302">
    <property type="entry name" value="Acetyltransf_3"/>
    <property type="match status" value="1"/>
</dbReference>
<keyword evidence="2" id="KW-0808">Transferase</keyword>
<reference evidence="5" key="1">
    <citation type="journal article" date="2020" name="Stud. Mycol.">
        <title>101 Dothideomycetes genomes: a test case for predicting lifestyles and emergence of pathogens.</title>
        <authorList>
            <person name="Haridas S."/>
            <person name="Albert R."/>
            <person name="Binder M."/>
            <person name="Bloem J."/>
            <person name="Labutti K."/>
            <person name="Salamov A."/>
            <person name="Andreopoulos B."/>
            <person name="Baker S."/>
            <person name="Barry K."/>
            <person name="Bills G."/>
            <person name="Bluhm B."/>
            <person name="Cannon C."/>
            <person name="Castanera R."/>
            <person name="Culley D."/>
            <person name="Daum C."/>
            <person name="Ezra D."/>
            <person name="Gonzalez J."/>
            <person name="Henrissat B."/>
            <person name="Kuo A."/>
            <person name="Liang C."/>
            <person name="Lipzen A."/>
            <person name="Lutzoni F."/>
            <person name="Magnuson J."/>
            <person name="Mondo S."/>
            <person name="Nolan M."/>
            <person name="Ohm R."/>
            <person name="Pangilinan J."/>
            <person name="Park H.-J."/>
            <person name="Ramirez L."/>
            <person name="Alfaro M."/>
            <person name="Sun H."/>
            <person name="Tritt A."/>
            <person name="Yoshinaga Y."/>
            <person name="Zwiers L.-H."/>
            <person name="Turgeon B."/>
            <person name="Goodwin S."/>
            <person name="Spatafora J."/>
            <person name="Crous P."/>
            <person name="Grigoriev I."/>
        </authorList>
    </citation>
    <scope>NUCLEOTIDE SEQUENCE</scope>
    <source>
        <strain evidence="5">CBS 207.26</strain>
    </source>
</reference>
<evidence type="ECO:0000313" key="5">
    <source>
        <dbReference type="EMBL" id="KAF2178526.1"/>
    </source>
</evidence>
<organism evidence="5 6">
    <name type="scientific">Zopfia rhizophila CBS 207.26</name>
    <dbReference type="NCBI Taxonomy" id="1314779"/>
    <lineage>
        <taxon>Eukaryota</taxon>
        <taxon>Fungi</taxon>
        <taxon>Dikarya</taxon>
        <taxon>Ascomycota</taxon>
        <taxon>Pezizomycotina</taxon>
        <taxon>Dothideomycetes</taxon>
        <taxon>Dothideomycetes incertae sedis</taxon>
        <taxon>Zopfiaceae</taxon>
        <taxon>Zopfia</taxon>
    </lineage>
</organism>
<evidence type="ECO:0000313" key="6">
    <source>
        <dbReference type="Proteomes" id="UP000800200"/>
    </source>
</evidence>
<dbReference type="AlphaFoldDB" id="A0A6A6DLN9"/>
<dbReference type="Proteomes" id="UP000800200">
    <property type="component" value="Unassembled WGS sequence"/>
</dbReference>
<evidence type="ECO:0000256" key="2">
    <source>
        <dbReference type="ARBA" id="ARBA00022679"/>
    </source>
</evidence>
<dbReference type="EMBL" id="ML994674">
    <property type="protein sequence ID" value="KAF2178526.1"/>
    <property type="molecule type" value="Genomic_DNA"/>
</dbReference>
<evidence type="ECO:0000259" key="4">
    <source>
        <dbReference type="Pfam" id="PF13302"/>
    </source>
</evidence>
<dbReference type="PANTHER" id="PTHR13256">
    <property type="entry name" value="N-ACETYLTRANSFERASE 9"/>
    <property type="match status" value="1"/>
</dbReference>
<feature type="domain" description="N-acetyltransferase" evidence="4">
    <location>
        <begin position="14"/>
        <end position="221"/>
    </location>
</feature>
<dbReference type="Gene3D" id="3.40.630.30">
    <property type="match status" value="1"/>
</dbReference>
<gene>
    <name evidence="5" type="ORF">K469DRAFT_328672</name>
</gene>
<dbReference type="InterPro" id="IPR016181">
    <property type="entry name" value="Acyl_CoA_acyltransferase"/>
</dbReference>
<dbReference type="InterPro" id="IPR000182">
    <property type="entry name" value="GNAT_dom"/>
</dbReference>
<dbReference type="OrthoDB" id="5043642at2759"/>
<name>A0A6A6DLN9_9PEZI</name>
<dbReference type="InterPro" id="IPR039135">
    <property type="entry name" value="NAT9-like"/>
</dbReference>
<keyword evidence="6" id="KW-1185">Reference proteome</keyword>
<dbReference type="SUPFAM" id="SSF55729">
    <property type="entry name" value="Acyl-CoA N-acyltransferases (Nat)"/>
    <property type="match status" value="1"/>
</dbReference>
<dbReference type="PANTHER" id="PTHR13256:SF16">
    <property type="entry name" value="ALPHA_BETA-TUBULIN-N-ACETYLTRANSFERASE 9"/>
    <property type="match status" value="1"/>
</dbReference>
<comment type="similarity">
    <text evidence="1">Belongs to the acetyltransferase family. GNAT subfamily.</text>
</comment>
<evidence type="ECO:0000256" key="1">
    <source>
        <dbReference type="ARBA" id="ARBA00009342"/>
    </source>
</evidence>
<proteinExistence type="inferred from homology"/>
<evidence type="ECO:0000256" key="3">
    <source>
        <dbReference type="ARBA" id="ARBA00023315"/>
    </source>
</evidence>
<dbReference type="GO" id="GO:0008080">
    <property type="term" value="F:N-acetyltransferase activity"/>
    <property type="evidence" value="ECO:0007669"/>
    <property type="project" value="InterPro"/>
</dbReference>
<sequence>MKLNEYKAVLTPNVLLVPYSEHHVPTYHEWMKDEELQKATASEPLTLDQEHLMQHSWREDADKLTFITCLTPPSTVTVDKSQETSLKDKKFKLTPGKEDASDRMIGDVNLFLYADDGDNGEVDRRLTDEKTRSIIHERNLQGVVGEVEIMVARKEFQGKGLGKEILLAFLWYIVSSFVDITNEYHRSHGRGKTISHLKYLRVKIDGENARSIKLFEGAGFKKVDEKPNYFGELELRWPISVRSLNDIELNQEAVPLIVDYK</sequence>